<reference evidence="1 2" key="1">
    <citation type="journal article" date="2011" name="J. Bacteriol.">
        <title>Genome analyses of icelandic strains of Sulfolobus islandicus, model organisms for genetic and virus-host interaction studies.</title>
        <authorList>
            <person name="Guo L."/>
            <person name="Brugger K."/>
            <person name="Liu C."/>
            <person name="Shah S.A."/>
            <person name="Zheng H."/>
            <person name="Zhu Y."/>
            <person name="Wang S."/>
            <person name="Lillestol R.K."/>
            <person name="Chen L."/>
            <person name="Frank J."/>
            <person name="Prangishvili D."/>
            <person name="Paulin L."/>
            <person name="She Q."/>
            <person name="Huang L."/>
            <person name="Garrett R.A."/>
        </authorList>
    </citation>
    <scope>NUCLEOTIDE SEQUENCE [LARGE SCALE GENOMIC DNA]</scope>
    <source>
        <strain evidence="1 2">HVE10/4</strain>
    </source>
</reference>
<dbReference type="EMBL" id="CP002426">
    <property type="protein sequence ID" value="ADX82331.1"/>
    <property type="molecule type" value="Genomic_DNA"/>
</dbReference>
<evidence type="ECO:0008006" key="3">
    <source>
        <dbReference type="Google" id="ProtNLM"/>
    </source>
</evidence>
<dbReference type="KEGG" id="sih:SiH_0980"/>
<dbReference type="AlphaFoldDB" id="F0NK15"/>
<keyword evidence="2" id="KW-1185">Reference proteome</keyword>
<evidence type="ECO:0000313" key="1">
    <source>
        <dbReference type="EMBL" id="ADX82331.1"/>
    </source>
</evidence>
<dbReference type="GeneID" id="12415014"/>
<organism evidence="1 2">
    <name type="scientific">Saccharolobus islandicus (strain HVE10/4)</name>
    <name type="common">Sulfolobus islandicus</name>
    <dbReference type="NCBI Taxonomy" id="930943"/>
    <lineage>
        <taxon>Archaea</taxon>
        <taxon>Thermoproteota</taxon>
        <taxon>Thermoprotei</taxon>
        <taxon>Sulfolobales</taxon>
        <taxon>Sulfolobaceae</taxon>
        <taxon>Saccharolobus</taxon>
    </lineage>
</organism>
<protein>
    <recommendedName>
        <fullName evidence="3">Urease accessory protein UreE C-terminal domain-containing protein</fullName>
    </recommendedName>
</protein>
<dbReference type="Proteomes" id="UP000006395">
    <property type="component" value="Chromosome"/>
</dbReference>
<dbReference type="SUPFAM" id="SSF69737">
    <property type="entry name" value="Urease metallochaperone UreE, C-terminal domain"/>
    <property type="match status" value="1"/>
</dbReference>
<dbReference type="HOGENOM" id="CLU_153634_0_0_2"/>
<accession>F0NK15</accession>
<dbReference type="Gene3D" id="3.30.70.790">
    <property type="entry name" value="UreE, C-terminal domain"/>
    <property type="match status" value="1"/>
</dbReference>
<proteinExistence type="predicted"/>
<evidence type="ECO:0000313" key="2">
    <source>
        <dbReference type="Proteomes" id="UP000006395"/>
    </source>
</evidence>
<dbReference type="RefSeq" id="WP_014512464.1">
    <property type="nucleotide sequence ID" value="NC_017275.1"/>
</dbReference>
<name>F0NK15_SACI0</name>
<sequence length="138" mass="16187">MIFAEKVEKVDGEVNEIEVDRRSLEFGRFVIENQVVNIRGLKDGDVFLALNKYWKIRQKQEKVLCFKIDDPITAFKLGYAIGNLHIRAMLEGNKLCIPIETQNLEEELRDFNPEVDEIKFSPNLEIPIRVKMLEFHDH</sequence>
<gene>
    <name evidence="1" type="ordered locus">SiH_0980</name>
</gene>